<dbReference type="AlphaFoldDB" id="A0A927FF94"/>
<evidence type="ECO:0000313" key="9">
    <source>
        <dbReference type="EMBL" id="MBD8049472.1"/>
    </source>
</evidence>
<organism evidence="9 10">
    <name type="scientific">Limnohabitans radicicola</name>
    <dbReference type="NCBI Taxonomy" id="2771427"/>
    <lineage>
        <taxon>Bacteria</taxon>
        <taxon>Pseudomonadati</taxon>
        <taxon>Pseudomonadota</taxon>
        <taxon>Betaproteobacteria</taxon>
        <taxon>Burkholderiales</taxon>
        <taxon>Comamonadaceae</taxon>
        <taxon>Limnohabitans</taxon>
    </lineage>
</organism>
<comment type="caution">
    <text evidence="9">The sequence shown here is derived from an EMBL/GenBank/DDBJ whole genome shotgun (WGS) entry which is preliminary data.</text>
</comment>
<evidence type="ECO:0000256" key="5">
    <source>
        <dbReference type="ARBA" id="ARBA00023237"/>
    </source>
</evidence>
<keyword evidence="6 9" id="KW-0449">Lipoprotein</keyword>
<reference evidence="9" key="1">
    <citation type="submission" date="2020-09" db="EMBL/GenBank/DDBJ databases">
        <title>Genome seq and assembly of Limnohabitants sp.</title>
        <authorList>
            <person name="Chhetri G."/>
        </authorList>
    </citation>
    <scope>NUCLEOTIDE SEQUENCE</scope>
    <source>
        <strain evidence="9">JUR4</strain>
    </source>
</reference>
<dbReference type="NCBIfam" id="NF047847">
    <property type="entry name" value="SS_mature_LptM"/>
    <property type="match status" value="1"/>
</dbReference>
<keyword evidence="4" id="KW-0564">Palmitate</keyword>
<evidence type="ECO:0000256" key="1">
    <source>
        <dbReference type="ARBA" id="ARBA00004459"/>
    </source>
</evidence>
<feature type="region of interest" description="Disordered" evidence="7">
    <location>
        <begin position="35"/>
        <end position="76"/>
    </location>
</feature>
<feature type="signal peptide" evidence="8">
    <location>
        <begin position="1"/>
        <end position="22"/>
    </location>
</feature>
<gene>
    <name evidence="9" type="ORF">IC609_02875</name>
</gene>
<dbReference type="PROSITE" id="PS51257">
    <property type="entry name" value="PROKAR_LIPOPROTEIN"/>
    <property type="match status" value="1"/>
</dbReference>
<dbReference type="Proteomes" id="UP000647424">
    <property type="component" value="Unassembled WGS sequence"/>
</dbReference>
<proteinExistence type="predicted"/>
<accession>A0A927FF94</accession>
<dbReference type="GO" id="GO:0009279">
    <property type="term" value="C:cell outer membrane"/>
    <property type="evidence" value="ECO:0007669"/>
    <property type="project" value="UniProtKB-SubCell"/>
</dbReference>
<evidence type="ECO:0000256" key="3">
    <source>
        <dbReference type="ARBA" id="ARBA00023136"/>
    </source>
</evidence>
<keyword evidence="5" id="KW-0998">Cell outer membrane</keyword>
<protein>
    <submittedName>
        <fullName evidence="9">Lipoprotein</fullName>
    </submittedName>
</protein>
<sequence>MLRVLKILVIAQVLAACAAMLAACGQKGPLVLPQTPESVGRATLPQTLNPWRQPGTPTPSAVPASPAAASASDPAR</sequence>
<name>A0A927FF94_9BURK</name>
<dbReference type="InterPro" id="IPR032831">
    <property type="entry name" value="LptM_cons"/>
</dbReference>
<dbReference type="Pfam" id="PF13627">
    <property type="entry name" value="LptM_cons"/>
    <property type="match status" value="1"/>
</dbReference>
<dbReference type="EMBL" id="JACYFT010000001">
    <property type="protein sequence ID" value="MBD8049472.1"/>
    <property type="molecule type" value="Genomic_DNA"/>
</dbReference>
<keyword evidence="3" id="KW-0472">Membrane</keyword>
<evidence type="ECO:0000256" key="8">
    <source>
        <dbReference type="SAM" id="SignalP"/>
    </source>
</evidence>
<evidence type="ECO:0000256" key="4">
    <source>
        <dbReference type="ARBA" id="ARBA00023139"/>
    </source>
</evidence>
<evidence type="ECO:0000313" key="10">
    <source>
        <dbReference type="Proteomes" id="UP000647424"/>
    </source>
</evidence>
<keyword evidence="10" id="KW-1185">Reference proteome</keyword>
<evidence type="ECO:0000256" key="2">
    <source>
        <dbReference type="ARBA" id="ARBA00022729"/>
    </source>
</evidence>
<feature type="chain" id="PRO_5038124971" evidence="8">
    <location>
        <begin position="23"/>
        <end position="76"/>
    </location>
</feature>
<feature type="compositionally biased region" description="Low complexity" evidence="7">
    <location>
        <begin position="59"/>
        <end position="76"/>
    </location>
</feature>
<evidence type="ECO:0000256" key="6">
    <source>
        <dbReference type="ARBA" id="ARBA00023288"/>
    </source>
</evidence>
<evidence type="ECO:0000256" key="7">
    <source>
        <dbReference type="SAM" id="MobiDB-lite"/>
    </source>
</evidence>
<comment type="subcellular location">
    <subcellularLocation>
        <location evidence="1">Cell outer membrane</location>
        <topology evidence="1">Lipid-anchor</topology>
    </subcellularLocation>
</comment>
<keyword evidence="2 8" id="KW-0732">Signal</keyword>
<dbReference type="RefSeq" id="WP_191817935.1">
    <property type="nucleotide sequence ID" value="NZ_JACYFT010000001.1"/>
</dbReference>